<dbReference type="RefSeq" id="WP_071176462.1">
    <property type="nucleotide sequence ID" value="NZ_CP017831.1"/>
</dbReference>
<name>A0A1D9P2L3_9FIRM</name>
<sequence>MADFTWFKDSVPDQLPVKQVYGIAFSADNQVVLRIEDGKYKLTGGKPENAETFEETLKREYIEELNIELEDIHYLGYLLVEDNSDKYAQVRMIAKIKDIYESHIDPATGKVYGKELVPATKVKEYLNYSDLAGNEMIEDAIKLAIEFYGGTNV</sequence>
<dbReference type="Pfam" id="PF00293">
    <property type="entry name" value="NUDIX"/>
    <property type="match status" value="1"/>
</dbReference>
<keyword evidence="3" id="KW-1185">Reference proteome</keyword>
<accession>A0A1D9P2L3</accession>
<dbReference type="OrthoDB" id="9787476at2"/>
<proteinExistence type="predicted"/>
<dbReference type="InterPro" id="IPR015797">
    <property type="entry name" value="NUDIX_hydrolase-like_dom_sf"/>
</dbReference>
<gene>
    <name evidence="2" type="ORF">bhn_I1767</name>
</gene>
<reference evidence="3" key="1">
    <citation type="submission" date="2016-10" db="EMBL/GenBank/DDBJ databases">
        <title>The complete genome sequence of the rumen bacterium Butyrivibrio hungatei MB2003.</title>
        <authorList>
            <person name="Palevich N."/>
            <person name="Kelly W.J."/>
            <person name="Leahy S.C."/>
            <person name="Altermann E."/>
            <person name="Rakonjac J."/>
            <person name="Attwood G.T."/>
        </authorList>
    </citation>
    <scope>NUCLEOTIDE SEQUENCE [LARGE SCALE GENOMIC DNA]</scope>
    <source>
        <strain evidence="3">MB2003</strain>
    </source>
</reference>
<dbReference type="KEGG" id="bhu:bhn_I1767"/>
<protein>
    <submittedName>
        <fullName evidence="2">NUDIX family hydrolase</fullName>
    </submittedName>
</protein>
<evidence type="ECO:0000259" key="1">
    <source>
        <dbReference type="Pfam" id="PF00293"/>
    </source>
</evidence>
<dbReference type="InterPro" id="IPR000086">
    <property type="entry name" value="NUDIX_hydrolase_dom"/>
</dbReference>
<feature type="domain" description="Nudix hydrolase" evidence="1">
    <location>
        <begin position="35"/>
        <end position="84"/>
    </location>
</feature>
<keyword evidence="2" id="KW-0378">Hydrolase</keyword>
<dbReference type="EMBL" id="CP017831">
    <property type="protein sequence ID" value="AOZ96800.1"/>
    <property type="molecule type" value="Genomic_DNA"/>
</dbReference>
<dbReference type="Proteomes" id="UP000179284">
    <property type="component" value="Chromosome I"/>
</dbReference>
<organism evidence="2 3">
    <name type="scientific">Butyrivibrio hungatei</name>
    <dbReference type="NCBI Taxonomy" id="185008"/>
    <lineage>
        <taxon>Bacteria</taxon>
        <taxon>Bacillati</taxon>
        <taxon>Bacillota</taxon>
        <taxon>Clostridia</taxon>
        <taxon>Lachnospirales</taxon>
        <taxon>Lachnospiraceae</taxon>
        <taxon>Butyrivibrio</taxon>
    </lineage>
</organism>
<evidence type="ECO:0000313" key="2">
    <source>
        <dbReference type="EMBL" id="AOZ96800.1"/>
    </source>
</evidence>
<evidence type="ECO:0000313" key="3">
    <source>
        <dbReference type="Proteomes" id="UP000179284"/>
    </source>
</evidence>
<dbReference type="Gene3D" id="3.90.79.10">
    <property type="entry name" value="Nucleoside Triphosphate Pyrophosphohydrolase"/>
    <property type="match status" value="1"/>
</dbReference>
<dbReference type="GO" id="GO:0016787">
    <property type="term" value="F:hydrolase activity"/>
    <property type="evidence" value="ECO:0007669"/>
    <property type="project" value="UniProtKB-KW"/>
</dbReference>
<dbReference type="AlphaFoldDB" id="A0A1D9P2L3"/>
<dbReference type="SUPFAM" id="SSF55811">
    <property type="entry name" value="Nudix"/>
    <property type="match status" value="1"/>
</dbReference>